<gene>
    <name evidence="1" type="ORF">WISP_132987</name>
</gene>
<reference evidence="1" key="1">
    <citation type="submission" date="2019-10" db="EMBL/GenBank/DDBJ databases">
        <authorList>
            <person name="Soares A.E.R."/>
            <person name="Aleixo A."/>
            <person name="Schneider P."/>
            <person name="Miyaki C.Y."/>
            <person name="Schneider M.P."/>
            <person name="Mello C."/>
            <person name="Vasconcelos A.T.R."/>
        </authorList>
    </citation>
    <scope>NUCLEOTIDE SEQUENCE</scope>
    <source>
        <tissue evidence="1">Muscle</tissue>
    </source>
</reference>
<name>A0ABQ9CQ85_9PASS</name>
<keyword evidence="2" id="KW-1185">Reference proteome</keyword>
<proteinExistence type="predicted"/>
<sequence>MGSDTSHILGIDPTQVQDLALVEHHEVHTGPFLKSIKVPSLQCVNCTTKFGVIGKFPEGALNATVYVAIKYVPVPILTSEEHHTPLTTGLHFDIDLLTTALSVGPFSQFLIPRVLHLSNPCLSSLESRTAQDSAKCFAKIQVDDVSCSSLIHQHCNLIAEGHRIFQG</sequence>
<dbReference type="Proteomes" id="UP001145742">
    <property type="component" value="Unassembled WGS sequence"/>
</dbReference>
<protein>
    <submittedName>
        <fullName evidence="1">Uncharacterized protein</fullName>
    </submittedName>
</protein>
<dbReference type="EMBL" id="WHWB01034642">
    <property type="protein sequence ID" value="KAJ7406618.1"/>
    <property type="molecule type" value="Genomic_DNA"/>
</dbReference>
<comment type="caution">
    <text evidence="1">The sequence shown here is derived from an EMBL/GenBank/DDBJ whole genome shotgun (WGS) entry which is preliminary data.</text>
</comment>
<organism evidence="1 2">
    <name type="scientific">Willisornis vidua</name>
    <name type="common">Xingu scale-backed antbird</name>
    <dbReference type="NCBI Taxonomy" id="1566151"/>
    <lineage>
        <taxon>Eukaryota</taxon>
        <taxon>Metazoa</taxon>
        <taxon>Chordata</taxon>
        <taxon>Craniata</taxon>
        <taxon>Vertebrata</taxon>
        <taxon>Euteleostomi</taxon>
        <taxon>Archelosauria</taxon>
        <taxon>Archosauria</taxon>
        <taxon>Dinosauria</taxon>
        <taxon>Saurischia</taxon>
        <taxon>Theropoda</taxon>
        <taxon>Coelurosauria</taxon>
        <taxon>Aves</taxon>
        <taxon>Neognathae</taxon>
        <taxon>Neoaves</taxon>
        <taxon>Telluraves</taxon>
        <taxon>Australaves</taxon>
        <taxon>Passeriformes</taxon>
        <taxon>Thamnophilidae</taxon>
        <taxon>Willisornis</taxon>
    </lineage>
</organism>
<evidence type="ECO:0000313" key="2">
    <source>
        <dbReference type="Proteomes" id="UP001145742"/>
    </source>
</evidence>
<accession>A0ABQ9CQ85</accession>
<evidence type="ECO:0000313" key="1">
    <source>
        <dbReference type="EMBL" id="KAJ7406618.1"/>
    </source>
</evidence>